<dbReference type="InterPro" id="IPR013783">
    <property type="entry name" value="Ig-like_fold"/>
</dbReference>
<feature type="non-terminal residue" evidence="2">
    <location>
        <position position="1"/>
    </location>
</feature>
<comment type="caution">
    <text evidence="2">The sequence shown here is derived from an EMBL/GenBank/DDBJ whole genome shotgun (WGS) entry which is preliminary data.</text>
</comment>
<sequence length="86" mass="9427">PSTVIPKLDNKGSNDSLLVTWDHPAGGLDMYILNISSEEWSSSVVLNSTEYNYTFSQLKAATVFTVTFTTVKAAFRETSDSVKMAT</sequence>
<dbReference type="Pfam" id="PF00041">
    <property type="entry name" value="fn3"/>
    <property type="match status" value="1"/>
</dbReference>
<dbReference type="EMBL" id="JAMKFB020000007">
    <property type="protein sequence ID" value="KAL0188233.1"/>
    <property type="molecule type" value="Genomic_DNA"/>
</dbReference>
<organism evidence="2 3">
    <name type="scientific">Cirrhinus mrigala</name>
    <name type="common">Mrigala</name>
    <dbReference type="NCBI Taxonomy" id="683832"/>
    <lineage>
        <taxon>Eukaryota</taxon>
        <taxon>Metazoa</taxon>
        <taxon>Chordata</taxon>
        <taxon>Craniata</taxon>
        <taxon>Vertebrata</taxon>
        <taxon>Euteleostomi</taxon>
        <taxon>Actinopterygii</taxon>
        <taxon>Neopterygii</taxon>
        <taxon>Teleostei</taxon>
        <taxon>Ostariophysi</taxon>
        <taxon>Cypriniformes</taxon>
        <taxon>Cyprinidae</taxon>
        <taxon>Labeoninae</taxon>
        <taxon>Labeonini</taxon>
        <taxon>Cirrhinus</taxon>
    </lineage>
</organism>
<feature type="non-terminal residue" evidence="2">
    <location>
        <position position="86"/>
    </location>
</feature>
<evidence type="ECO:0000313" key="3">
    <source>
        <dbReference type="Proteomes" id="UP001529510"/>
    </source>
</evidence>
<name>A0ABD0QQA7_CIRMR</name>
<feature type="domain" description="Fibronectin type-III" evidence="1">
    <location>
        <begin position="1"/>
        <end position="86"/>
    </location>
</feature>
<keyword evidence="3" id="KW-1185">Reference proteome</keyword>
<protein>
    <recommendedName>
        <fullName evidence="1">Fibronectin type-III domain-containing protein</fullName>
    </recommendedName>
</protein>
<dbReference type="InterPro" id="IPR003961">
    <property type="entry name" value="FN3_dom"/>
</dbReference>
<evidence type="ECO:0000259" key="1">
    <source>
        <dbReference type="PROSITE" id="PS50853"/>
    </source>
</evidence>
<evidence type="ECO:0000313" key="2">
    <source>
        <dbReference type="EMBL" id="KAL0188233.1"/>
    </source>
</evidence>
<dbReference type="InterPro" id="IPR036116">
    <property type="entry name" value="FN3_sf"/>
</dbReference>
<dbReference type="Proteomes" id="UP001529510">
    <property type="component" value="Unassembled WGS sequence"/>
</dbReference>
<dbReference type="SUPFAM" id="SSF49265">
    <property type="entry name" value="Fibronectin type III"/>
    <property type="match status" value="1"/>
</dbReference>
<proteinExistence type="predicted"/>
<dbReference type="AlphaFoldDB" id="A0ABD0QQA7"/>
<accession>A0ABD0QQA7</accession>
<gene>
    <name evidence="2" type="ORF">M9458_015332</name>
</gene>
<reference evidence="2 3" key="1">
    <citation type="submission" date="2024-05" db="EMBL/GenBank/DDBJ databases">
        <title>Genome sequencing and assembly of Indian major carp, Cirrhinus mrigala (Hamilton, 1822).</title>
        <authorList>
            <person name="Mohindra V."/>
            <person name="Chowdhury L.M."/>
            <person name="Lal K."/>
            <person name="Jena J.K."/>
        </authorList>
    </citation>
    <scope>NUCLEOTIDE SEQUENCE [LARGE SCALE GENOMIC DNA]</scope>
    <source>
        <strain evidence="2">CM1030</strain>
        <tissue evidence="2">Blood</tissue>
    </source>
</reference>
<dbReference type="PROSITE" id="PS50853">
    <property type="entry name" value="FN3"/>
    <property type="match status" value="1"/>
</dbReference>
<dbReference type="Gene3D" id="2.60.40.10">
    <property type="entry name" value="Immunoglobulins"/>
    <property type="match status" value="1"/>
</dbReference>